<proteinExistence type="inferred from homology"/>
<dbReference type="InterPro" id="IPR027417">
    <property type="entry name" value="P-loop_NTPase"/>
</dbReference>
<dbReference type="GO" id="GO:0005524">
    <property type="term" value="F:ATP binding"/>
    <property type="evidence" value="ECO:0007669"/>
    <property type="project" value="UniProtKB-KW"/>
</dbReference>
<name>A0A2U3AM20_9BACL</name>
<dbReference type="PANTHER" id="PTHR30258">
    <property type="entry name" value="TYPE II SECRETION SYSTEM PROTEIN GSPE-RELATED"/>
    <property type="match status" value="1"/>
</dbReference>
<dbReference type="InterPro" id="IPR003593">
    <property type="entry name" value="AAA+_ATPase"/>
</dbReference>
<dbReference type="InterPro" id="IPR001482">
    <property type="entry name" value="T2SS/T4SS_dom"/>
</dbReference>
<dbReference type="NCBIfam" id="NF041000">
    <property type="entry name" value="ATPase_ComGA"/>
    <property type="match status" value="1"/>
</dbReference>
<gene>
    <name evidence="5" type="ORF">DEX24_07980</name>
</gene>
<dbReference type="InterPro" id="IPR047667">
    <property type="entry name" value="ATPase_ComGA"/>
</dbReference>
<comment type="caution">
    <text evidence="5">The sequence shown here is derived from an EMBL/GenBank/DDBJ whole genome shotgun (WGS) entry which is preliminary data.</text>
</comment>
<keyword evidence="2" id="KW-0547">Nucleotide-binding</keyword>
<evidence type="ECO:0000313" key="6">
    <source>
        <dbReference type="Proteomes" id="UP000245938"/>
    </source>
</evidence>
<dbReference type="AlphaFoldDB" id="A0A2U3AM20"/>
<protein>
    <submittedName>
        <fullName evidence="5">Competence protein ComG</fullName>
    </submittedName>
</protein>
<dbReference type="GO" id="GO:0005886">
    <property type="term" value="C:plasma membrane"/>
    <property type="evidence" value="ECO:0007669"/>
    <property type="project" value="TreeGrafter"/>
</dbReference>
<dbReference type="EMBL" id="QFVR01000008">
    <property type="protein sequence ID" value="PWI25537.1"/>
    <property type="molecule type" value="Genomic_DNA"/>
</dbReference>
<evidence type="ECO:0000259" key="4">
    <source>
        <dbReference type="PROSITE" id="PS00662"/>
    </source>
</evidence>
<evidence type="ECO:0000256" key="1">
    <source>
        <dbReference type="ARBA" id="ARBA00006611"/>
    </source>
</evidence>
<comment type="similarity">
    <text evidence="1">Belongs to the GSP E family.</text>
</comment>
<accession>A0A2U3AM20</accession>
<keyword evidence="6" id="KW-1185">Reference proteome</keyword>
<dbReference type="PANTHER" id="PTHR30258:SF2">
    <property type="entry name" value="COMG OPERON PROTEIN 1"/>
    <property type="match status" value="1"/>
</dbReference>
<dbReference type="Pfam" id="PF00437">
    <property type="entry name" value="T2SSE"/>
    <property type="match status" value="1"/>
</dbReference>
<sequence length="339" mass="37796">MDINIIEKKCTVLLRRALSFEASDILIVPTNEEYSVYFRKYNRRIEIGKIPLILGDKMVSHFKYQSTLDIAEKRKPQSGAFQITEKNNVVSCRISTLPSIFLRESVVIRLMLQNVSSPLEKLCFNSKDATILKNLAHYSHGLIIFSGPTGCGKSTTMYSLLQHCSESLAKHVISLEDPVENNQENLLQIQVNERAGVTYAAGLKAILRHSPDVIMIGEIRDQETAKIAIEAALTGHLVMTTVHAKNSFGCLHRLLDLGVSSTELKQSVLGVATQKLVTLKNDVEDLAAVFELLMEDDLLDAFEALDSGSDYTLSEEKTIHNQIKRGIYNHEILPNALVT</sequence>
<evidence type="ECO:0000313" key="5">
    <source>
        <dbReference type="EMBL" id="PWI25537.1"/>
    </source>
</evidence>
<keyword evidence="3" id="KW-0067">ATP-binding</keyword>
<dbReference type="Gene3D" id="3.30.450.90">
    <property type="match status" value="1"/>
</dbReference>
<dbReference type="SUPFAM" id="SSF52540">
    <property type="entry name" value="P-loop containing nucleoside triphosphate hydrolases"/>
    <property type="match status" value="1"/>
</dbReference>
<organism evidence="5 6">
    <name type="scientific">Kurthia sibirica</name>
    <dbReference type="NCBI Taxonomy" id="202750"/>
    <lineage>
        <taxon>Bacteria</taxon>
        <taxon>Bacillati</taxon>
        <taxon>Bacillota</taxon>
        <taxon>Bacilli</taxon>
        <taxon>Bacillales</taxon>
        <taxon>Caryophanaceae</taxon>
        <taxon>Kurthia</taxon>
    </lineage>
</organism>
<dbReference type="SMART" id="SM00382">
    <property type="entry name" value="AAA"/>
    <property type="match status" value="1"/>
</dbReference>
<dbReference type="OrthoDB" id="9808272at2"/>
<evidence type="ECO:0000256" key="3">
    <source>
        <dbReference type="ARBA" id="ARBA00022840"/>
    </source>
</evidence>
<feature type="domain" description="Bacterial type II secretion system protein E" evidence="4">
    <location>
        <begin position="207"/>
        <end position="221"/>
    </location>
</feature>
<dbReference type="RefSeq" id="WP_109305896.1">
    <property type="nucleotide sequence ID" value="NZ_BJUF01000017.1"/>
</dbReference>
<evidence type="ECO:0000256" key="2">
    <source>
        <dbReference type="ARBA" id="ARBA00022741"/>
    </source>
</evidence>
<dbReference type="CDD" id="cd01129">
    <property type="entry name" value="PulE-GspE-like"/>
    <property type="match status" value="1"/>
</dbReference>
<dbReference type="PROSITE" id="PS00662">
    <property type="entry name" value="T2SP_E"/>
    <property type="match status" value="1"/>
</dbReference>
<dbReference type="Gene3D" id="3.40.50.300">
    <property type="entry name" value="P-loop containing nucleotide triphosphate hydrolases"/>
    <property type="match status" value="1"/>
</dbReference>
<dbReference type="GO" id="GO:0016887">
    <property type="term" value="F:ATP hydrolysis activity"/>
    <property type="evidence" value="ECO:0007669"/>
    <property type="project" value="TreeGrafter"/>
</dbReference>
<dbReference type="Proteomes" id="UP000245938">
    <property type="component" value="Unassembled WGS sequence"/>
</dbReference>
<reference evidence="5 6" key="1">
    <citation type="submission" date="2018-05" db="EMBL/GenBank/DDBJ databases">
        <title>Kurthia sibirica genome sequence.</title>
        <authorList>
            <person name="Maclea K.S."/>
            <person name="Goen A.E."/>
        </authorList>
    </citation>
    <scope>NUCLEOTIDE SEQUENCE [LARGE SCALE GENOMIC DNA]</scope>
    <source>
        <strain evidence="5 6">ATCC 49154</strain>
    </source>
</reference>